<dbReference type="GO" id="GO:0004527">
    <property type="term" value="F:exonuclease activity"/>
    <property type="evidence" value="ECO:0007669"/>
    <property type="project" value="UniProtKB-KW"/>
</dbReference>
<dbReference type="InterPro" id="IPR000212">
    <property type="entry name" value="DNA_helicase_UvrD/REP"/>
</dbReference>
<comment type="catalytic activity">
    <reaction evidence="14">
        <text>ATP + H2O = ADP + phosphate + H(+)</text>
        <dbReference type="Rhea" id="RHEA:13065"/>
        <dbReference type="ChEBI" id="CHEBI:15377"/>
        <dbReference type="ChEBI" id="CHEBI:15378"/>
        <dbReference type="ChEBI" id="CHEBI:30616"/>
        <dbReference type="ChEBI" id="CHEBI:43474"/>
        <dbReference type="ChEBI" id="CHEBI:456216"/>
        <dbReference type="EC" id="5.6.2.4"/>
    </reaction>
</comment>
<dbReference type="Gene3D" id="1.10.486.10">
    <property type="entry name" value="PCRA, domain 4"/>
    <property type="match status" value="1"/>
</dbReference>
<dbReference type="SUPFAM" id="SSF52980">
    <property type="entry name" value="Restriction endonuclease-like"/>
    <property type="match status" value="1"/>
</dbReference>
<dbReference type="SUPFAM" id="SSF52540">
    <property type="entry name" value="P-loop containing nucleoside triphosphate hydrolases"/>
    <property type="match status" value="1"/>
</dbReference>
<dbReference type="Gene3D" id="1.10.10.160">
    <property type="match status" value="1"/>
</dbReference>
<evidence type="ECO:0000256" key="3">
    <source>
        <dbReference type="ARBA" id="ARBA00022741"/>
    </source>
</evidence>
<dbReference type="InterPro" id="IPR014017">
    <property type="entry name" value="DNA_helicase_UvrD-like_C"/>
</dbReference>
<feature type="domain" description="UvrD-like helicase ATP-binding" evidence="16">
    <location>
        <begin position="11"/>
        <end position="331"/>
    </location>
</feature>
<dbReference type="AlphaFoldDB" id="A0A1G2P2J4"/>
<dbReference type="Gene3D" id="3.40.50.300">
    <property type="entry name" value="P-loop containing nucleotide triphosphate hydrolases"/>
    <property type="match status" value="2"/>
</dbReference>
<proteinExistence type="inferred from homology"/>
<gene>
    <name evidence="18" type="ORF">A3G52_02540</name>
</gene>
<dbReference type="Pfam" id="PF13361">
    <property type="entry name" value="UvrD_C"/>
    <property type="match status" value="2"/>
</dbReference>
<dbReference type="Pfam" id="PF12705">
    <property type="entry name" value="PDDEXK_1"/>
    <property type="match status" value="1"/>
</dbReference>
<evidence type="ECO:0000256" key="8">
    <source>
        <dbReference type="ARBA" id="ARBA00022840"/>
    </source>
</evidence>
<keyword evidence="3 15" id="KW-0547">Nucleotide-binding</keyword>
<keyword evidence="4" id="KW-0227">DNA damage</keyword>
<dbReference type="InterPro" id="IPR014016">
    <property type="entry name" value="UvrD-like_ATP-bd"/>
</dbReference>
<dbReference type="Proteomes" id="UP000177269">
    <property type="component" value="Unassembled WGS sequence"/>
</dbReference>
<evidence type="ECO:0000256" key="4">
    <source>
        <dbReference type="ARBA" id="ARBA00022763"/>
    </source>
</evidence>
<protein>
    <recommendedName>
        <fullName evidence="13">DNA 3'-5' helicase</fullName>
        <ecNumber evidence="13">5.6.2.4</ecNumber>
    </recommendedName>
</protein>
<keyword evidence="8 15" id="KW-0067">ATP-binding</keyword>
<evidence type="ECO:0000256" key="10">
    <source>
        <dbReference type="ARBA" id="ARBA00023204"/>
    </source>
</evidence>
<evidence type="ECO:0000259" key="16">
    <source>
        <dbReference type="PROSITE" id="PS51198"/>
    </source>
</evidence>
<accession>A0A1G2P2J4</accession>
<dbReference type="Pfam" id="PF00580">
    <property type="entry name" value="UvrD-helicase"/>
    <property type="match status" value="1"/>
</dbReference>
<comment type="similarity">
    <text evidence="1">Belongs to the helicase family. UvrD subfamily.</text>
</comment>
<evidence type="ECO:0000256" key="5">
    <source>
        <dbReference type="ARBA" id="ARBA00022801"/>
    </source>
</evidence>
<evidence type="ECO:0000256" key="1">
    <source>
        <dbReference type="ARBA" id="ARBA00009922"/>
    </source>
</evidence>
<dbReference type="InterPro" id="IPR027417">
    <property type="entry name" value="P-loop_NTPase"/>
</dbReference>
<dbReference type="CDD" id="cd17932">
    <property type="entry name" value="DEXQc_UvrD"/>
    <property type="match status" value="1"/>
</dbReference>
<evidence type="ECO:0000256" key="15">
    <source>
        <dbReference type="PROSITE-ProRule" id="PRU00560"/>
    </source>
</evidence>
<keyword evidence="9" id="KW-0238">DNA-binding</keyword>
<dbReference type="EC" id="5.6.2.4" evidence="13"/>
<dbReference type="GO" id="GO:0043138">
    <property type="term" value="F:3'-5' DNA helicase activity"/>
    <property type="evidence" value="ECO:0007669"/>
    <property type="project" value="UniProtKB-EC"/>
</dbReference>
<dbReference type="PANTHER" id="PTHR11070">
    <property type="entry name" value="UVRD / RECB / PCRA DNA HELICASE FAMILY MEMBER"/>
    <property type="match status" value="1"/>
</dbReference>
<evidence type="ECO:0000256" key="14">
    <source>
        <dbReference type="ARBA" id="ARBA00048988"/>
    </source>
</evidence>
<feature type="domain" description="UvrD-like helicase C-terminal" evidence="17">
    <location>
        <begin position="332"/>
        <end position="594"/>
    </location>
</feature>
<reference evidence="18 19" key="1">
    <citation type="journal article" date="2016" name="Nat. Commun.">
        <title>Thousands of microbial genomes shed light on interconnected biogeochemical processes in an aquifer system.</title>
        <authorList>
            <person name="Anantharaman K."/>
            <person name="Brown C.T."/>
            <person name="Hug L.A."/>
            <person name="Sharon I."/>
            <person name="Castelle C.J."/>
            <person name="Probst A.J."/>
            <person name="Thomas B.C."/>
            <person name="Singh A."/>
            <person name="Wilkins M.J."/>
            <person name="Karaoz U."/>
            <person name="Brodie E.L."/>
            <person name="Williams K.H."/>
            <person name="Hubbard S.S."/>
            <person name="Banfield J.F."/>
        </authorList>
    </citation>
    <scope>NUCLEOTIDE SEQUENCE [LARGE SCALE GENOMIC DNA]</scope>
</reference>
<evidence type="ECO:0000256" key="9">
    <source>
        <dbReference type="ARBA" id="ARBA00023125"/>
    </source>
</evidence>
<evidence type="ECO:0000256" key="6">
    <source>
        <dbReference type="ARBA" id="ARBA00022806"/>
    </source>
</evidence>
<sequence>MMSDVFYGLYNKLNSEQRKAVREIEGPVMVIAGPGTGKTTILTLRIANILRQTDTPPDGILALTFTDAGVTAIKKKLREIIGSPADSVRVHTFHSFAVSIIKEFPEYFSFASGASLVNEIEVEMLVARILENPKYKNLRPFGRPEQYISPVINAVSVCKKEAIRPSDVKIFIKEEIDGIKVDESSYSTRGKTKGGLKAEALKKIEKCEKTLLFADVFSDYETLKKEMDKYDYDDIIQEFTESLKNTELLLRLVQEKFLYVLIDEHQDTNDSQNGIIMSIADFFDSPNIFIVGDEKQAIYRFQGASVENFLKFEKVWRDMKIIRLGDNYRSHQLILDAAFSMIENNYEPGQFENLRVRLKSATKNETRPVRIVTARAEHAAESYLANEVSKISKEYPQGKIAVVVRTNKDLDKIARLFSMSKIPYAAERSVDVMGAPLGSLFLDTLAAIADTGKPELLARSVAGGAWDVSFGERVSIIKDMRAGRYEAASRRITGFEEAARTAKTAEPIQFLYLLAQLTKMEEMFSRSPESVEIWRGIISLAEKIQKEGNGAGSVFSMSEKISAYRNSKRGVNVKVWSGTNESSVRVMTAHASKGLEFDFVFIPYASEESWLKSARREFFILPKMDDNGDDIKDARRLFYVALTRAKSHVEIICSEKDRGGDVLMPLRFISELDPSCVEYGLAPEQDSTTGIFPLTHGLERGERDTGTVEYAKHVLTDSGLSVTALNHYIECPRKFLYKSILKLPEPPSAPAEKGTALHEAISALWRFAGRKEFSEVQIQDILLRVAKKYLEEKSFLSKHERDAVIKEIEDEAPKISKHLMPHFRTADQVFAENWYESAFHTEHAGSRIGITIHGKLDAVISGSGGVAVYDYKSRGAMSEAEIRGETKNSDGSYFRQLVFYRLLLENDPRFSGKVRTFFLYFIKPDKHGHCKEMAISSVNEDIANIIEEIRKLVVGVWNGDFLSNGCNRNDCQWCRLMVDTT</sequence>
<evidence type="ECO:0000313" key="18">
    <source>
        <dbReference type="EMBL" id="OHA42567.1"/>
    </source>
</evidence>
<dbReference type="GO" id="GO:0003677">
    <property type="term" value="F:DNA binding"/>
    <property type="evidence" value="ECO:0007669"/>
    <property type="project" value="UniProtKB-KW"/>
</dbReference>
<dbReference type="PROSITE" id="PS51198">
    <property type="entry name" value="UVRD_HELICASE_ATP_BIND"/>
    <property type="match status" value="1"/>
</dbReference>
<dbReference type="InterPro" id="IPR038726">
    <property type="entry name" value="PDDEXK_AddAB-type"/>
</dbReference>
<evidence type="ECO:0000313" key="19">
    <source>
        <dbReference type="Proteomes" id="UP000177269"/>
    </source>
</evidence>
<dbReference type="EMBL" id="MHSK01000010">
    <property type="protein sequence ID" value="OHA42567.1"/>
    <property type="molecule type" value="Genomic_DNA"/>
</dbReference>
<name>A0A1G2P2J4_9BACT</name>
<evidence type="ECO:0000256" key="13">
    <source>
        <dbReference type="ARBA" id="ARBA00034808"/>
    </source>
</evidence>
<feature type="binding site" evidence="15">
    <location>
        <begin position="32"/>
        <end position="39"/>
    </location>
    <ligand>
        <name>ATP</name>
        <dbReference type="ChEBI" id="CHEBI:30616"/>
    </ligand>
</feature>
<dbReference type="InterPro" id="IPR011335">
    <property type="entry name" value="Restrct_endonuc-II-like"/>
</dbReference>
<evidence type="ECO:0000259" key="17">
    <source>
        <dbReference type="PROSITE" id="PS51217"/>
    </source>
</evidence>
<evidence type="ECO:0000256" key="7">
    <source>
        <dbReference type="ARBA" id="ARBA00022839"/>
    </source>
</evidence>
<dbReference type="Gene3D" id="3.90.320.10">
    <property type="match status" value="1"/>
</dbReference>
<dbReference type="GO" id="GO:0005524">
    <property type="term" value="F:ATP binding"/>
    <property type="evidence" value="ECO:0007669"/>
    <property type="project" value="UniProtKB-UniRule"/>
</dbReference>
<dbReference type="GO" id="GO:0000725">
    <property type="term" value="P:recombinational repair"/>
    <property type="evidence" value="ECO:0007669"/>
    <property type="project" value="TreeGrafter"/>
</dbReference>
<dbReference type="PROSITE" id="PS51217">
    <property type="entry name" value="UVRD_HELICASE_CTER"/>
    <property type="match status" value="1"/>
</dbReference>
<organism evidence="18 19">
    <name type="scientific">Candidatus Taylorbacteria bacterium RIFCSPLOWO2_12_FULL_43_20</name>
    <dbReference type="NCBI Taxonomy" id="1802332"/>
    <lineage>
        <taxon>Bacteria</taxon>
        <taxon>Candidatus Tayloriibacteriota</taxon>
    </lineage>
</organism>
<evidence type="ECO:0000256" key="12">
    <source>
        <dbReference type="ARBA" id="ARBA00034617"/>
    </source>
</evidence>
<keyword evidence="7" id="KW-0269">Exonuclease</keyword>
<dbReference type="PANTHER" id="PTHR11070:SF2">
    <property type="entry name" value="ATP-DEPENDENT DNA HELICASE SRS2"/>
    <property type="match status" value="1"/>
</dbReference>
<keyword evidence="5 15" id="KW-0378">Hydrolase</keyword>
<dbReference type="InterPro" id="IPR011604">
    <property type="entry name" value="PDDEXK-like_dom_sf"/>
</dbReference>
<keyword evidence="11" id="KW-0413">Isomerase</keyword>
<evidence type="ECO:0000256" key="11">
    <source>
        <dbReference type="ARBA" id="ARBA00023235"/>
    </source>
</evidence>
<dbReference type="InterPro" id="IPR013986">
    <property type="entry name" value="DExx_box_DNA_helicase_dom_sf"/>
</dbReference>
<evidence type="ECO:0000256" key="2">
    <source>
        <dbReference type="ARBA" id="ARBA00022722"/>
    </source>
</evidence>
<keyword evidence="6 15" id="KW-0347">Helicase</keyword>
<keyword evidence="10" id="KW-0234">DNA repair</keyword>
<keyword evidence="2" id="KW-0540">Nuclease</keyword>
<comment type="caution">
    <text evidence="18">The sequence shown here is derived from an EMBL/GenBank/DDBJ whole genome shotgun (WGS) entry which is preliminary data.</text>
</comment>
<comment type="catalytic activity">
    <reaction evidence="12">
        <text>Couples ATP hydrolysis with the unwinding of duplex DNA by translocating in the 3'-5' direction.</text>
        <dbReference type="EC" id="5.6.2.4"/>
    </reaction>
</comment>